<reference evidence="3" key="1">
    <citation type="submission" date="2021-01" db="EMBL/GenBank/DDBJ databases">
        <title>Tabrizicola alba sp. nov. a motile alkaliphilic bacterium isolated from a soda lake.</title>
        <authorList>
            <person name="Szuroczki S."/>
            <person name="Abbaszade G."/>
            <person name="Schumann P."/>
            <person name="Toth E."/>
        </authorList>
    </citation>
    <scope>NUCLEOTIDE SEQUENCE</scope>
    <source>
        <strain evidence="3">DMG-N-6</strain>
    </source>
</reference>
<sequence>MAALHARCFTLPRPWSAAEFSDLLADRSVFALTLPGAFLLGRSVLDEAEILTLAVAPEARRQGLARQLLSQFHSAAMGRGAARAFLEVAETNAPAIALYQNVGWQQAGRRRAYFTAPGQVPQDALVMTISLDASATNGA</sequence>
<protein>
    <submittedName>
        <fullName evidence="3">GNAT family N-acetyltransferase</fullName>
    </submittedName>
</protein>
<feature type="domain" description="N-acetyltransferase" evidence="2">
    <location>
        <begin position="1"/>
        <end position="132"/>
    </location>
</feature>
<proteinExistence type="predicted"/>
<dbReference type="InterPro" id="IPR000182">
    <property type="entry name" value="GNAT_dom"/>
</dbReference>
<dbReference type="Pfam" id="PF00583">
    <property type="entry name" value="Acetyltransf_1"/>
    <property type="match status" value="1"/>
</dbReference>
<evidence type="ECO:0000256" key="1">
    <source>
        <dbReference type="ARBA" id="ARBA00022679"/>
    </source>
</evidence>
<dbReference type="PANTHER" id="PTHR13947:SF37">
    <property type="entry name" value="LD18367P"/>
    <property type="match status" value="1"/>
</dbReference>
<dbReference type="InterPro" id="IPR016181">
    <property type="entry name" value="Acyl_CoA_acyltransferase"/>
</dbReference>
<accession>A0A8K0VA84</accession>
<name>A0A8K0VA84_9RHOB</name>
<dbReference type="CDD" id="cd04301">
    <property type="entry name" value="NAT_SF"/>
    <property type="match status" value="1"/>
</dbReference>
<dbReference type="Gene3D" id="3.40.630.30">
    <property type="match status" value="1"/>
</dbReference>
<keyword evidence="4" id="KW-1185">Reference proteome</keyword>
<evidence type="ECO:0000259" key="2">
    <source>
        <dbReference type="PROSITE" id="PS51186"/>
    </source>
</evidence>
<evidence type="ECO:0000313" key="3">
    <source>
        <dbReference type="EMBL" id="MBL4917966.1"/>
    </source>
</evidence>
<dbReference type="GO" id="GO:0008080">
    <property type="term" value="F:N-acetyltransferase activity"/>
    <property type="evidence" value="ECO:0007669"/>
    <property type="project" value="InterPro"/>
</dbReference>
<dbReference type="EMBL" id="JAESVN010000004">
    <property type="protein sequence ID" value="MBL4917966.1"/>
    <property type="molecule type" value="Genomic_DNA"/>
</dbReference>
<gene>
    <name evidence="3" type="ORF">JL811_12135</name>
</gene>
<comment type="caution">
    <text evidence="3">The sequence shown here is derived from an EMBL/GenBank/DDBJ whole genome shotgun (WGS) entry which is preliminary data.</text>
</comment>
<organism evidence="3 4">
    <name type="scientific">Szabonella alba</name>
    <dbReference type="NCBI Taxonomy" id="2804194"/>
    <lineage>
        <taxon>Bacteria</taxon>
        <taxon>Pseudomonadati</taxon>
        <taxon>Pseudomonadota</taxon>
        <taxon>Alphaproteobacteria</taxon>
        <taxon>Rhodobacterales</taxon>
        <taxon>Paracoccaceae</taxon>
        <taxon>Szabonella</taxon>
    </lineage>
</organism>
<dbReference type="SUPFAM" id="SSF55729">
    <property type="entry name" value="Acyl-CoA N-acyltransferases (Nat)"/>
    <property type="match status" value="1"/>
</dbReference>
<dbReference type="PROSITE" id="PS51186">
    <property type="entry name" value="GNAT"/>
    <property type="match status" value="1"/>
</dbReference>
<keyword evidence="1" id="KW-0808">Transferase</keyword>
<dbReference type="PANTHER" id="PTHR13947">
    <property type="entry name" value="GNAT FAMILY N-ACETYLTRANSFERASE"/>
    <property type="match status" value="1"/>
</dbReference>
<dbReference type="AlphaFoldDB" id="A0A8K0VA84"/>
<evidence type="ECO:0000313" key="4">
    <source>
        <dbReference type="Proteomes" id="UP000648908"/>
    </source>
</evidence>
<dbReference type="InterPro" id="IPR050769">
    <property type="entry name" value="NAT_camello-type"/>
</dbReference>
<dbReference type="Proteomes" id="UP000648908">
    <property type="component" value="Unassembled WGS sequence"/>
</dbReference>